<dbReference type="InterPro" id="IPR013783">
    <property type="entry name" value="Ig-like_fold"/>
</dbReference>
<keyword evidence="6" id="KW-1185">Reference proteome</keyword>
<proteinExistence type="predicted"/>
<dbReference type="PANTHER" id="PTHR12080">
    <property type="entry name" value="SIGNALING LYMPHOCYTIC ACTIVATION MOLECULE"/>
    <property type="match status" value="1"/>
</dbReference>
<name>A0ABM0QHB9_GALVR</name>
<keyword evidence="4" id="KW-0325">Glycoprotein</keyword>
<dbReference type="SUPFAM" id="SSF48726">
    <property type="entry name" value="Immunoglobulin"/>
    <property type="match status" value="1"/>
</dbReference>
<evidence type="ECO:0000259" key="5">
    <source>
        <dbReference type="PROSITE" id="PS50835"/>
    </source>
</evidence>
<reference evidence="7" key="1">
    <citation type="submission" date="2025-08" db="UniProtKB">
        <authorList>
            <consortium name="RefSeq"/>
        </authorList>
    </citation>
    <scope>IDENTIFICATION</scope>
</reference>
<dbReference type="PROSITE" id="PS50835">
    <property type="entry name" value="IG_LIKE"/>
    <property type="match status" value="1"/>
</dbReference>
<dbReference type="RefSeq" id="XP_008567760.1">
    <property type="nucleotide sequence ID" value="XM_008569538.1"/>
</dbReference>
<dbReference type="InterPro" id="IPR015631">
    <property type="entry name" value="CD2/SLAM_rcpt"/>
</dbReference>
<organism evidence="6 7">
    <name type="scientific">Galeopterus variegatus</name>
    <name type="common">Malayan flying lemur</name>
    <name type="synonym">Cynocephalus variegatus</name>
    <dbReference type="NCBI Taxonomy" id="482537"/>
    <lineage>
        <taxon>Eukaryota</taxon>
        <taxon>Metazoa</taxon>
        <taxon>Chordata</taxon>
        <taxon>Craniata</taxon>
        <taxon>Vertebrata</taxon>
        <taxon>Euteleostomi</taxon>
        <taxon>Mammalia</taxon>
        <taxon>Eutheria</taxon>
        <taxon>Euarchontoglires</taxon>
        <taxon>Dermoptera</taxon>
        <taxon>Cynocephalidae</taxon>
        <taxon>Galeopterus</taxon>
    </lineage>
</organism>
<feature type="domain" description="Ig-like" evidence="5">
    <location>
        <begin position="54"/>
        <end position="122"/>
    </location>
</feature>
<dbReference type="InterPro" id="IPR007110">
    <property type="entry name" value="Ig-like_dom"/>
</dbReference>
<keyword evidence="2" id="KW-0732">Signal</keyword>
<protein>
    <submittedName>
        <fullName evidence="7">LOW QUALITY PROTEIN: SLAM family member 9</fullName>
    </submittedName>
</protein>
<gene>
    <name evidence="7" type="primary">SLAMF9</name>
</gene>
<dbReference type="InterPro" id="IPR036179">
    <property type="entry name" value="Ig-like_dom_sf"/>
</dbReference>
<evidence type="ECO:0000256" key="2">
    <source>
        <dbReference type="ARBA" id="ARBA00022729"/>
    </source>
</evidence>
<sequence length="171" mass="18987">MLPLTTSQILSDEEIENIIWSSHKRLATVVPGKEGHPATITGGCRSPESLCMEPRITVNFEIFGEGACNMSLMCSVEKEGMDVTYSWLSWGDSADTAYEGVVLSTYWRPGDNALSYTCRASNPISNIPSLLFPSVQILAILRKRCKMSRMKKLRRNKMKLRKKGKPGSSPA</sequence>
<comment type="subcellular location">
    <subcellularLocation>
        <location evidence="1">Membrane</location>
    </subcellularLocation>
</comment>
<keyword evidence="3" id="KW-0472">Membrane</keyword>
<dbReference type="PANTHER" id="PTHR12080:SF18">
    <property type="entry name" value="SLAM FAMILY MEMBER 9"/>
    <property type="match status" value="1"/>
</dbReference>
<evidence type="ECO:0000256" key="4">
    <source>
        <dbReference type="ARBA" id="ARBA00023180"/>
    </source>
</evidence>
<evidence type="ECO:0000313" key="6">
    <source>
        <dbReference type="Proteomes" id="UP000694923"/>
    </source>
</evidence>
<accession>A0ABM0QHB9</accession>
<dbReference type="GeneID" id="103587964"/>
<evidence type="ECO:0000313" key="7">
    <source>
        <dbReference type="RefSeq" id="XP_008567760.1"/>
    </source>
</evidence>
<evidence type="ECO:0000256" key="3">
    <source>
        <dbReference type="ARBA" id="ARBA00023136"/>
    </source>
</evidence>
<dbReference type="Proteomes" id="UP000694923">
    <property type="component" value="Unplaced"/>
</dbReference>
<evidence type="ECO:0000256" key="1">
    <source>
        <dbReference type="ARBA" id="ARBA00004370"/>
    </source>
</evidence>
<dbReference type="Gene3D" id="2.60.40.10">
    <property type="entry name" value="Immunoglobulins"/>
    <property type="match status" value="1"/>
</dbReference>